<dbReference type="EMBL" id="DWZJ01000069">
    <property type="protein sequence ID" value="HJB13675.1"/>
    <property type="molecule type" value="Genomic_DNA"/>
</dbReference>
<dbReference type="Pfam" id="PF04851">
    <property type="entry name" value="ResIII"/>
    <property type="match status" value="1"/>
</dbReference>
<dbReference type="SUPFAM" id="SSF52540">
    <property type="entry name" value="P-loop containing nucleoside triphosphate hydrolases"/>
    <property type="match status" value="2"/>
</dbReference>
<name>A0A9D2LKA0_9FIRM</name>
<proteinExistence type="predicted"/>
<dbReference type="InterPro" id="IPR014001">
    <property type="entry name" value="Helicase_ATP-bd"/>
</dbReference>
<keyword evidence="3" id="KW-0067">ATP-binding</keyword>
<dbReference type="PANTHER" id="PTHR47396:SF1">
    <property type="entry name" value="ATP-DEPENDENT HELICASE IRC3-RELATED"/>
    <property type="match status" value="1"/>
</dbReference>
<protein>
    <submittedName>
        <fullName evidence="3">DEAD/DEAH box helicase family protein</fullName>
    </submittedName>
</protein>
<gene>
    <name evidence="3" type="ORF">H9787_08175</name>
</gene>
<reference evidence="3" key="1">
    <citation type="journal article" date="2021" name="PeerJ">
        <title>Extensive microbial diversity within the chicken gut microbiome revealed by metagenomics and culture.</title>
        <authorList>
            <person name="Gilroy R."/>
            <person name="Ravi A."/>
            <person name="Getino M."/>
            <person name="Pursley I."/>
            <person name="Horton D.L."/>
            <person name="Alikhan N.F."/>
            <person name="Baker D."/>
            <person name="Gharbi K."/>
            <person name="Hall N."/>
            <person name="Watson M."/>
            <person name="Adriaenssens E.M."/>
            <person name="Foster-Nyarko E."/>
            <person name="Jarju S."/>
            <person name="Secka A."/>
            <person name="Antonio M."/>
            <person name="Oren A."/>
            <person name="Chaudhuri R.R."/>
            <person name="La Ragione R."/>
            <person name="Hildebrand F."/>
            <person name="Pallen M.J."/>
        </authorList>
    </citation>
    <scope>NUCLEOTIDE SEQUENCE</scope>
    <source>
        <strain evidence="3">ChiBcec18-1249</strain>
    </source>
</reference>
<dbReference type="GO" id="GO:0016787">
    <property type="term" value="F:hydrolase activity"/>
    <property type="evidence" value="ECO:0007669"/>
    <property type="project" value="InterPro"/>
</dbReference>
<evidence type="ECO:0000259" key="2">
    <source>
        <dbReference type="SMART" id="SM00487"/>
    </source>
</evidence>
<feature type="transmembrane region" description="Helical" evidence="1">
    <location>
        <begin position="59"/>
        <end position="81"/>
    </location>
</feature>
<dbReference type="InterPro" id="IPR050742">
    <property type="entry name" value="Helicase_Restrict-Modif_Enz"/>
</dbReference>
<dbReference type="GO" id="GO:0004386">
    <property type="term" value="F:helicase activity"/>
    <property type="evidence" value="ECO:0007669"/>
    <property type="project" value="UniProtKB-KW"/>
</dbReference>
<dbReference type="GO" id="GO:0005829">
    <property type="term" value="C:cytosol"/>
    <property type="evidence" value="ECO:0007669"/>
    <property type="project" value="TreeGrafter"/>
</dbReference>
<evidence type="ECO:0000256" key="1">
    <source>
        <dbReference type="SAM" id="Phobius"/>
    </source>
</evidence>
<sequence>MFLYETLDDLRCREAPQLPACIRENLNPRLPLRPYQEAAFQNFLLYWERLRRPDRPCQLLFHMATGSGKTLVMAGLIAALYQRGYRNFLFFVNLTAIVRKTRENFLDPRSAKYLFAPELRVDGRRVPVREVSGFSAGDPDAINLLFTTTQALHAELWQVRENGLSLEELAAAPVVLISDEAHHLNAATKRAGRAEAASRRSWEDTVERVFHARPDNVLLEFTATCDLHNPQILEAYRDKIVYSYPLQTFRAEGYSKEILTLRADLSPMERALQALMLSQYRLKLFQAHRLAVKPVVLFKSAAIRESSAFQAAFAARMETLSGPDLAQAAARAPSPILERALAWFQANGISQDALAQELRQEFSPAHCISANDEADVERKQLLLNSLEDPENPYRAVFEVKKLDEGWDVLNLFDIVRLYETRRSGGRSASTVSEAQLIGRGARYCPFQTAPDQPRYQRKFDRDLEDPLRVCETLYYHCQNDSRYIAELHSALREAGLGGERTVRRIRLRDSFRNSAFYREGLVFANRRIQQEPTATDAGLPVSLRDRVWVVTLATGAAGEDALLASNSQPDAQTAALSAFHTTFGGLAEQNYAIVRKALARRPTFQFDALKRRFPQLASTRMFVTDSRYLGAVRLEIRSRFSVPPAWVLCEAVGQVLDQMAPALFSPPCSWRGSRTFDPRPVAEVFRDRTVVSERAQAPSAAGQNLSQADWFTYEEGSFSQEVSALVAAVSRLLPQLRASYDAVYLLPNGGQLAFYALEDGARFAPDILLFLLRRKADGWVQTQVCLDSGDADRAADYLRHLDHQPVWAEETCGGLRCRVCGPRPFLQKSDRQT</sequence>
<accession>A0A9D2LKA0</accession>
<keyword evidence="1" id="KW-1133">Transmembrane helix</keyword>
<dbReference type="SMART" id="SM00487">
    <property type="entry name" value="DEXDc"/>
    <property type="match status" value="1"/>
</dbReference>
<dbReference type="Gene3D" id="3.40.50.300">
    <property type="entry name" value="P-loop containing nucleotide triphosphate hydrolases"/>
    <property type="match status" value="2"/>
</dbReference>
<dbReference type="CDD" id="cd18785">
    <property type="entry name" value="SF2_C"/>
    <property type="match status" value="1"/>
</dbReference>
<organism evidence="3 4">
    <name type="scientific">Candidatus Oscillibacter excrementigallinarum</name>
    <dbReference type="NCBI Taxonomy" id="2838716"/>
    <lineage>
        <taxon>Bacteria</taxon>
        <taxon>Bacillati</taxon>
        <taxon>Bacillota</taxon>
        <taxon>Clostridia</taxon>
        <taxon>Eubacteriales</taxon>
        <taxon>Oscillospiraceae</taxon>
        <taxon>Oscillibacter</taxon>
    </lineage>
</organism>
<keyword evidence="1" id="KW-0472">Membrane</keyword>
<keyword evidence="3" id="KW-0378">Hydrolase</keyword>
<reference evidence="3" key="2">
    <citation type="submission" date="2021-04" db="EMBL/GenBank/DDBJ databases">
        <authorList>
            <person name="Gilroy R."/>
        </authorList>
    </citation>
    <scope>NUCLEOTIDE SEQUENCE</scope>
    <source>
        <strain evidence="3">ChiBcec18-1249</strain>
    </source>
</reference>
<feature type="domain" description="Helicase ATP-binding" evidence="2">
    <location>
        <begin position="28"/>
        <end position="258"/>
    </location>
</feature>
<dbReference type="Proteomes" id="UP000823824">
    <property type="component" value="Unassembled WGS sequence"/>
</dbReference>
<comment type="caution">
    <text evidence="3">The sequence shown here is derived from an EMBL/GenBank/DDBJ whole genome shotgun (WGS) entry which is preliminary data.</text>
</comment>
<keyword evidence="3" id="KW-0347">Helicase</keyword>
<dbReference type="GO" id="GO:0003677">
    <property type="term" value="F:DNA binding"/>
    <property type="evidence" value="ECO:0007669"/>
    <property type="project" value="InterPro"/>
</dbReference>
<dbReference type="AlphaFoldDB" id="A0A9D2LKA0"/>
<evidence type="ECO:0000313" key="4">
    <source>
        <dbReference type="Proteomes" id="UP000823824"/>
    </source>
</evidence>
<keyword evidence="3" id="KW-0547">Nucleotide-binding</keyword>
<evidence type="ECO:0000313" key="3">
    <source>
        <dbReference type="EMBL" id="HJB13675.1"/>
    </source>
</evidence>
<dbReference type="PANTHER" id="PTHR47396">
    <property type="entry name" value="TYPE I RESTRICTION ENZYME ECOKI R PROTEIN"/>
    <property type="match status" value="1"/>
</dbReference>
<keyword evidence="1" id="KW-0812">Transmembrane</keyword>
<dbReference type="InterPro" id="IPR027417">
    <property type="entry name" value="P-loop_NTPase"/>
</dbReference>
<dbReference type="InterPro" id="IPR006935">
    <property type="entry name" value="Helicase/UvrB_N"/>
</dbReference>
<dbReference type="GO" id="GO:0005524">
    <property type="term" value="F:ATP binding"/>
    <property type="evidence" value="ECO:0007669"/>
    <property type="project" value="InterPro"/>
</dbReference>